<organism evidence="1 2">
    <name type="scientific">Desmophyllum pertusum</name>
    <dbReference type="NCBI Taxonomy" id="174260"/>
    <lineage>
        <taxon>Eukaryota</taxon>
        <taxon>Metazoa</taxon>
        <taxon>Cnidaria</taxon>
        <taxon>Anthozoa</taxon>
        <taxon>Hexacorallia</taxon>
        <taxon>Scleractinia</taxon>
        <taxon>Caryophylliina</taxon>
        <taxon>Caryophylliidae</taxon>
        <taxon>Desmophyllum</taxon>
    </lineage>
</organism>
<comment type="caution">
    <text evidence="1">The sequence shown here is derived from an EMBL/GenBank/DDBJ whole genome shotgun (WGS) entry which is preliminary data.</text>
</comment>
<dbReference type="OrthoDB" id="5956634at2759"/>
<proteinExistence type="predicted"/>
<name>A0A9W9YFU0_9CNID</name>
<evidence type="ECO:0000313" key="1">
    <source>
        <dbReference type="EMBL" id="KAJ7339675.1"/>
    </source>
</evidence>
<gene>
    <name evidence="1" type="ORF">OS493_006083</name>
</gene>
<reference evidence="1" key="1">
    <citation type="submission" date="2023-01" db="EMBL/GenBank/DDBJ databases">
        <title>Genome assembly of the deep-sea coral Lophelia pertusa.</title>
        <authorList>
            <person name="Herrera S."/>
            <person name="Cordes E."/>
        </authorList>
    </citation>
    <scope>NUCLEOTIDE SEQUENCE</scope>
    <source>
        <strain evidence="1">USNM1676648</strain>
        <tissue evidence="1">Polyp</tissue>
    </source>
</reference>
<accession>A0A9W9YFU0</accession>
<dbReference type="Gene3D" id="2.120.10.30">
    <property type="entry name" value="TolB, C-terminal domain"/>
    <property type="match status" value="1"/>
</dbReference>
<keyword evidence="2" id="KW-1185">Reference proteome</keyword>
<dbReference type="EMBL" id="MU827779">
    <property type="protein sequence ID" value="KAJ7339675.1"/>
    <property type="molecule type" value="Genomic_DNA"/>
</dbReference>
<evidence type="ECO:0000313" key="2">
    <source>
        <dbReference type="Proteomes" id="UP001163046"/>
    </source>
</evidence>
<dbReference type="AlphaFoldDB" id="A0A9W9YFU0"/>
<dbReference type="SUPFAM" id="SSF101898">
    <property type="entry name" value="NHL repeat"/>
    <property type="match status" value="1"/>
</dbReference>
<sequence>MATGGMFQYFEGNKIAVSCQGKVAVVKKHENCIELYGKGVEDGIDWMARKITAGLSRPFDVCFAPNDNLVVSDIGDNKVKIYKLTGDPRQVNQIFIGIDSWNRLIVLDSFANIMEFARRGGIFRGSSNPSKRSYWPGAFISIICHK</sequence>
<dbReference type="InterPro" id="IPR011042">
    <property type="entry name" value="6-blade_b-propeller_TolB-like"/>
</dbReference>
<protein>
    <submittedName>
        <fullName evidence="1">Uncharacterized protein</fullName>
    </submittedName>
</protein>
<dbReference type="Proteomes" id="UP001163046">
    <property type="component" value="Unassembled WGS sequence"/>
</dbReference>